<dbReference type="HOGENOM" id="CLU_1806056_0_0_1"/>
<dbReference type="EMBL" id="JMSE01001424">
    <property type="protein sequence ID" value="KDN61325.1"/>
    <property type="molecule type" value="Genomic_DNA"/>
</dbReference>
<proteinExistence type="predicted"/>
<keyword evidence="2" id="KW-1185">Reference proteome</keyword>
<accession>A0A066X5N9</accession>
<reference evidence="2" key="1">
    <citation type="journal article" date="2014" name="Genome Announc.">
        <title>Draft genome sequence of Colletotrichum sublineola, a destructive pathogen of cultivated sorghum.</title>
        <authorList>
            <person name="Baroncelli R."/>
            <person name="Sanz-Martin J.M."/>
            <person name="Rech G.E."/>
            <person name="Sukno S.A."/>
            <person name="Thon M.R."/>
        </authorList>
    </citation>
    <scope>NUCLEOTIDE SEQUENCE [LARGE SCALE GENOMIC DNA]</scope>
    <source>
        <strain evidence="2">TX430BB</strain>
    </source>
</reference>
<comment type="caution">
    <text evidence="1">The sequence shown here is derived from an EMBL/GenBank/DDBJ whole genome shotgun (WGS) entry which is preliminary data.</text>
</comment>
<evidence type="ECO:0000313" key="2">
    <source>
        <dbReference type="Proteomes" id="UP000027238"/>
    </source>
</evidence>
<sequence length="143" mass="15208">MPTHFDLCPGDLDIQLVTSHVLLKAARLQGDCGLCGGPPDTSSAPRTPSCLSRGTFGARTAVFRFTPNIEKVKTDQSSTMCVFTPWKWAEGEKVALAGTTSQKGLVEVPKLQGGPAVGFPKISQASVMQHAIPFRESAIRLPG</sequence>
<gene>
    <name evidence="1" type="ORF">CSUB01_05263</name>
</gene>
<dbReference type="Proteomes" id="UP000027238">
    <property type="component" value="Unassembled WGS sequence"/>
</dbReference>
<name>A0A066X5N9_COLSU</name>
<protein>
    <submittedName>
        <fullName evidence="1">Uncharacterized protein</fullName>
    </submittedName>
</protein>
<dbReference type="AlphaFoldDB" id="A0A066X5N9"/>
<evidence type="ECO:0000313" key="1">
    <source>
        <dbReference type="EMBL" id="KDN61325.1"/>
    </source>
</evidence>
<organism evidence="1 2">
    <name type="scientific">Colletotrichum sublineola</name>
    <name type="common">Sorghum anthracnose fungus</name>
    <dbReference type="NCBI Taxonomy" id="1173701"/>
    <lineage>
        <taxon>Eukaryota</taxon>
        <taxon>Fungi</taxon>
        <taxon>Dikarya</taxon>
        <taxon>Ascomycota</taxon>
        <taxon>Pezizomycotina</taxon>
        <taxon>Sordariomycetes</taxon>
        <taxon>Hypocreomycetidae</taxon>
        <taxon>Glomerellales</taxon>
        <taxon>Glomerellaceae</taxon>
        <taxon>Colletotrichum</taxon>
        <taxon>Colletotrichum graminicola species complex</taxon>
    </lineage>
</organism>